<reference evidence="2" key="1">
    <citation type="submission" date="2020-04" db="EMBL/GenBank/DDBJ databases">
        <title>Hybrid Assembly of Korean Phytophthora infestans isolates.</title>
        <authorList>
            <person name="Prokchorchik M."/>
            <person name="Lee Y."/>
            <person name="Seo J."/>
            <person name="Cho J.-H."/>
            <person name="Park Y.-E."/>
            <person name="Jang D.-C."/>
            <person name="Im J.-S."/>
            <person name="Choi J.-G."/>
            <person name="Park H.-J."/>
            <person name="Lee G.-B."/>
            <person name="Lee Y.-G."/>
            <person name="Hong S.-Y."/>
            <person name="Cho K."/>
            <person name="Sohn K.H."/>
        </authorList>
    </citation>
    <scope>NUCLEOTIDE SEQUENCE</scope>
    <source>
        <strain evidence="2">KR_1_A1</strain>
    </source>
</reference>
<proteinExistence type="predicted"/>
<dbReference type="AlphaFoldDB" id="A0A833T8U6"/>
<comment type="caution">
    <text evidence="2">The sequence shown here is derived from an EMBL/GenBank/DDBJ whole genome shotgun (WGS) entry which is preliminary data.</text>
</comment>
<organism evidence="2 3">
    <name type="scientific">Phytophthora infestans</name>
    <name type="common">Potato late blight agent</name>
    <name type="synonym">Botrytis infestans</name>
    <dbReference type="NCBI Taxonomy" id="4787"/>
    <lineage>
        <taxon>Eukaryota</taxon>
        <taxon>Sar</taxon>
        <taxon>Stramenopiles</taxon>
        <taxon>Oomycota</taxon>
        <taxon>Peronosporomycetes</taxon>
        <taxon>Peronosporales</taxon>
        <taxon>Peronosporaceae</taxon>
        <taxon>Phytophthora</taxon>
    </lineage>
</organism>
<feature type="region of interest" description="Disordered" evidence="1">
    <location>
        <begin position="51"/>
        <end position="71"/>
    </location>
</feature>
<dbReference type="Proteomes" id="UP000602510">
    <property type="component" value="Unassembled WGS sequence"/>
</dbReference>
<accession>A0A833T8U6</accession>
<name>A0A833T8U6_PHYIN</name>
<sequence length="99" mass="10293">MRVGVGGGNVTNRLCVCGLAGQCDGAGVGSGRSNQGHEDLVLKLREGLARASRNVESDRSSTGSAVSVRETERRLSVGPLVAAYENAKDEHVYGATDYA</sequence>
<protein>
    <submittedName>
        <fullName evidence="2">Uncharacterized protein</fullName>
    </submittedName>
</protein>
<evidence type="ECO:0000313" key="3">
    <source>
        <dbReference type="Proteomes" id="UP000602510"/>
    </source>
</evidence>
<gene>
    <name evidence="2" type="ORF">GN244_ATG09094</name>
</gene>
<evidence type="ECO:0000256" key="1">
    <source>
        <dbReference type="SAM" id="MobiDB-lite"/>
    </source>
</evidence>
<dbReference type="EMBL" id="WSZM01000189">
    <property type="protein sequence ID" value="KAF4038759.1"/>
    <property type="molecule type" value="Genomic_DNA"/>
</dbReference>
<evidence type="ECO:0000313" key="2">
    <source>
        <dbReference type="EMBL" id="KAF4038759.1"/>
    </source>
</evidence>
<keyword evidence="3" id="KW-1185">Reference proteome</keyword>